<evidence type="ECO:0000313" key="3">
    <source>
        <dbReference type="Proteomes" id="UP001500033"/>
    </source>
</evidence>
<feature type="region of interest" description="Disordered" evidence="1">
    <location>
        <begin position="51"/>
        <end position="73"/>
    </location>
</feature>
<gene>
    <name evidence="2" type="ORF">GCM10009576_081760</name>
</gene>
<comment type="caution">
    <text evidence="2">The sequence shown here is derived from an EMBL/GenBank/DDBJ whole genome shotgun (WGS) entry which is preliminary data.</text>
</comment>
<reference evidence="2 3" key="1">
    <citation type="journal article" date="2019" name="Int. J. Syst. Evol. Microbiol.">
        <title>The Global Catalogue of Microorganisms (GCM) 10K type strain sequencing project: providing services to taxonomists for standard genome sequencing and annotation.</title>
        <authorList>
            <consortium name="The Broad Institute Genomics Platform"/>
            <consortium name="The Broad Institute Genome Sequencing Center for Infectious Disease"/>
            <person name="Wu L."/>
            <person name="Ma J."/>
        </authorList>
    </citation>
    <scope>NUCLEOTIDE SEQUENCE [LARGE SCALE GENOMIC DNA]</scope>
    <source>
        <strain evidence="2 3">JCM 11445</strain>
    </source>
</reference>
<evidence type="ECO:0000313" key="2">
    <source>
        <dbReference type="EMBL" id="GAA0996923.1"/>
    </source>
</evidence>
<protein>
    <submittedName>
        <fullName evidence="2">Uncharacterized protein</fullName>
    </submittedName>
</protein>
<dbReference type="Proteomes" id="UP001500033">
    <property type="component" value="Unassembled WGS sequence"/>
</dbReference>
<organism evidence="2 3">
    <name type="scientific">Streptomyces rhizosphaericus</name>
    <dbReference type="NCBI Taxonomy" id="114699"/>
    <lineage>
        <taxon>Bacteria</taxon>
        <taxon>Bacillati</taxon>
        <taxon>Actinomycetota</taxon>
        <taxon>Actinomycetes</taxon>
        <taxon>Kitasatosporales</taxon>
        <taxon>Streptomycetaceae</taxon>
        <taxon>Streptomyces</taxon>
        <taxon>Streptomyces violaceusniger group</taxon>
    </lineage>
</organism>
<keyword evidence="3" id="KW-1185">Reference proteome</keyword>
<name>A0ABN1SMF1_9ACTN</name>
<dbReference type="EMBL" id="BAAAIE010000082">
    <property type="protein sequence ID" value="GAA0996923.1"/>
    <property type="molecule type" value="Genomic_DNA"/>
</dbReference>
<evidence type="ECO:0000256" key="1">
    <source>
        <dbReference type="SAM" id="MobiDB-lite"/>
    </source>
</evidence>
<feature type="compositionally biased region" description="Basic and acidic residues" evidence="1">
    <location>
        <begin position="64"/>
        <end position="73"/>
    </location>
</feature>
<accession>A0ABN1SMF1</accession>
<sequence length="73" mass="7223">MAKRVVDVLEVVLVDQDHAHIVAVAAKDLPGPGGVGVAAQQPGERVLLRGGQAPVQGDGVDGPAGHRDGGGGQ</sequence>
<proteinExistence type="predicted"/>